<dbReference type="Proteomes" id="UP000199492">
    <property type="component" value="Unassembled WGS sequence"/>
</dbReference>
<accession>A0A1G8GXT9</accession>
<dbReference type="AlphaFoldDB" id="A0A1G8GXT9"/>
<dbReference type="STRING" id="262004.SAMN04489796_10658"/>
<dbReference type="EMBL" id="FNCZ01000006">
    <property type="protein sequence ID" value="SDH99050.1"/>
    <property type="molecule type" value="Genomic_DNA"/>
</dbReference>
<evidence type="ECO:0000256" key="1">
    <source>
        <dbReference type="SAM" id="MobiDB-lite"/>
    </source>
</evidence>
<feature type="compositionally biased region" description="Basic and acidic residues" evidence="1">
    <location>
        <begin position="31"/>
        <end position="40"/>
    </location>
</feature>
<evidence type="ECO:0000313" key="2">
    <source>
        <dbReference type="EMBL" id="SDH99050.1"/>
    </source>
</evidence>
<feature type="compositionally biased region" description="Low complexity" evidence="1">
    <location>
        <begin position="13"/>
        <end position="23"/>
    </location>
</feature>
<gene>
    <name evidence="2" type="ORF">SAMN04489796_10658</name>
</gene>
<evidence type="ECO:0000313" key="3">
    <source>
        <dbReference type="Proteomes" id="UP000199492"/>
    </source>
</evidence>
<organism evidence="2 3">
    <name type="scientific">Winogradskyella thalassocola</name>
    <dbReference type="NCBI Taxonomy" id="262004"/>
    <lineage>
        <taxon>Bacteria</taxon>
        <taxon>Pseudomonadati</taxon>
        <taxon>Bacteroidota</taxon>
        <taxon>Flavobacteriia</taxon>
        <taxon>Flavobacteriales</taxon>
        <taxon>Flavobacteriaceae</taxon>
        <taxon>Winogradskyella</taxon>
    </lineage>
</organism>
<feature type="region of interest" description="Disordered" evidence="1">
    <location>
        <begin position="1"/>
        <end position="47"/>
    </location>
</feature>
<dbReference type="RefSeq" id="WP_175455621.1">
    <property type="nucleotide sequence ID" value="NZ_FNCZ01000006.1"/>
</dbReference>
<name>A0A1G8GXT9_9FLAO</name>
<keyword evidence="3" id="KW-1185">Reference proteome</keyword>
<proteinExistence type="predicted"/>
<protein>
    <submittedName>
        <fullName evidence="2">Uncharacterized protein</fullName>
    </submittedName>
</protein>
<sequence length="47" mass="5397">MGIIKDKKKFKTTKTQTNPTNPTGNVNQKTNEFDIDKETIKSQQTKK</sequence>
<feature type="compositionally biased region" description="Basic residues" evidence="1">
    <location>
        <begin position="1"/>
        <end position="12"/>
    </location>
</feature>
<reference evidence="3" key="1">
    <citation type="submission" date="2016-10" db="EMBL/GenBank/DDBJ databases">
        <authorList>
            <person name="Varghese N."/>
            <person name="Submissions S."/>
        </authorList>
    </citation>
    <scope>NUCLEOTIDE SEQUENCE [LARGE SCALE GENOMIC DNA]</scope>
    <source>
        <strain evidence="3">DSM 15363</strain>
    </source>
</reference>